<name>A0A6J5ZZK3_9ZZZZ</name>
<organism evidence="1">
    <name type="scientific">freshwater metagenome</name>
    <dbReference type="NCBI Taxonomy" id="449393"/>
    <lineage>
        <taxon>unclassified sequences</taxon>
        <taxon>metagenomes</taxon>
        <taxon>ecological metagenomes</taxon>
    </lineage>
</organism>
<accession>A0A6J5ZZK3</accession>
<evidence type="ECO:0000313" key="1">
    <source>
        <dbReference type="EMBL" id="CAB4347535.1"/>
    </source>
</evidence>
<dbReference type="AlphaFoldDB" id="A0A6J5ZZK3"/>
<dbReference type="EMBL" id="CAESAO010000228">
    <property type="protein sequence ID" value="CAB4347535.1"/>
    <property type="molecule type" value="Genomic_DNA"/>
</dbReference>
<protein>
    <submittedName>
        <fullName evidence="1">Unannotated protein</fullName>
    </submittedName>
</protein>
<sequence length="198" mass="22222">MAIVANQDDRVTVLGELDRLAVNLGYQRAGRVDRLQFPFRRLGVDRWSDTVSREDRDRAFGDRIVQLVDKDRAGVAQLLDDVLVVDDLLTDVDRCAVGLERALDRLDGAIDSGAVTARSGEQNLLWSIHWAQVYEELAAAHLVNQAVDRFAGHVECPRRELVDVVGERVTPRIVEIDQVDCRDPALEKWCVVVVDRAP</sequence>
<reference evidence="1" key="1">
    <citation type="submission" date="2020-05" db="EMBL/GenBank/DDBJ databases">
        <authorList>
            <person name="Chiriac C."/>
            <person name="Salcher M."/>
            <person name="Ghai R."/>
            <person name="Kavagutti S V."/>
        </authorList>
    </citation>
    <scope>NUCLEOTIDE SEQUENCE</scope>
</reference>
<proteinExistence type="predicted"/>
<gene>
    <name evidence="1" type="ORF">UFOPK3522_01724</name>
</gene>